<dbReference type="InterPro" id="IPR042099">
    <property type="entry name" value="ANL_N_sf"/>
</dbReference>
<evidence type="ECO:0008006" key="5">
    <source>
        <dbReference type="Google" id="ProtNLM"/>
    </source>
</evidence>
<gene>
    <name evidence="4" type="ORF">PPAR00522_LOCUS19134</name>
</gene>
<dbReference type="PANTHER" id="PTHR43201:SF8">
    <property type="entry name" value="ACYL-COA SYNTHETASE FAMILY MEMBER 3"/>
    <property type="match status" value="1"/>
</dbReference>
<evidence type="ECO:0000259" key="2">
    <source>
        <dbReference type="Pfam" id="PF00501"/>
    </source>
</evidence>
<dbReference type="EMBL" id="HBFM01029468">
    <property type="protein sequence ID" value="CAD8787698.1"/>
    <property type="molecule type" value="Transcribed_RNA"/>
</dbReference>
<dbReference type="InterPro" id="IPR025110">
    <property type="entry name" value="AMP-bd_C"/>
</dbReference>
<dbReference type="GO" id="GO:0006631">
    <property type="term" value="P:fatty acid metabolic process"/>
    <property type="evidence" value="ECO:0007669"/>
    <property type="project" value="TreeGrafter"/>
</dbReference>
<dbReference type="Pfam" id="PF00501">
    <property type="entry name" value="AMP-binding"/>
    <property type="match status" value="1"/>
</dbReference>
<evidence type="ECO:0000256" key="1">
    <source>
        <dbReference type="ARBA" id="ARBA00006432"/>
    </source>
</evidence>
<dbReference type="Gene3D" id="3.40.50.12780">
    <property type="entry name" value="N-terminal domain of ligase-like"/>
    <property type="match status" value="1"/>
</dbReference>
<sequence>MPLAYGGTVDFMSKFTPSAWWTRIKGSKSIPNGPSPPTVFMGVPPMYNYILAQYDKMDDVRQAEARRAVQGLRLAISGSSACPVPILERWRAIAGDYLLERFGMTEIGMAVSNPLAGPRLAGTVGPPLPLVTAKLSGSGELLVKGPTLFKEYWRRPEATQEAFDEDGFFKTGDASSMRLGPLPDRLPYYVIEGRLSVDIIKCLGFKVSALHVESVIMENPSLAEIAVVGVKDDSYGERIVAIVAFSDKVKGTRKPSANELREFSVDRLAPYQVPRDWHVVDAIPRNAMGKVNKKDLVKRLIAGEFESLK</sequence>
<proteinExistence type="inferred from homology"/>
<dbReference type="Pfam" id="PF13193">
    <property type="entry name" value="AMP-binding_C"/>
    <property type="match status" value="1"/>
</dbReference>
<accession>A0A7S0YMV6</accession>
<feature type="domain" description="AMP-binding enzyme C-terminal" evidence="3">
    <location>
        <begin position="212"/>
        <end position="290"/>
    </location>
</feature>
<dbReference type="InterPro" id="IPR045851">
    <property type="entry name" value="AMP-bd_C_sf"/>
</dbReference>
<dbReference type="AlphaFoldDB" id="A0A7S0YMV6"/>
<dbReference type="InterPro" id="IPR000873">
    <property type="entry name" value="AMP-dep_synth/lig_dom"/>
</dbReference>
<dbReference type="GO" id="GO:0031956">
    <property type="term" value="F:medium-chain fatty acid-CoA ligase activity"/>
    <property type="evidence" value="ECO:0007669"/>
    <property type="project" value="TreeGrafter"/>
</dbReference>
<organism evidence="4">
    <name type="scientific">Polytomella parva</name>
    <dbReference type="NCBI Taxonomy" id="51329"/>
    <lineage>
        <taxon>Eukaryota</taxon>
        <taxon>Viridiplantae</taxon>
        <taxon>Chlorophyta</taxon>
        <taxon>core chlorophytes</taxon>
        <taxon>Chlorophyceae</taxon>
        <taxon>CS clade</taxon>
        <taxon>Chlamydomonadales</taxon>
        <taxon>Chlamydomonadaceae</taxon>
        <taxon>Polytomella</taxon>
    </lineage>
</organism>
<comment type="similarity">
    <text evidence="1">Belongs to the ATP-dependent AMP-binding enzyme family.</text>
</comment>
<dbReference type="Gene3D" id="3.30.300.30">
    <property type="match status" value="1"/>
</dbReference>
<dbReference type="SUPFAM" id="SSF56801">
    <property type="entry name" value="Acetyl-CoA synthetase-like"/>
    <property type="match status" value="1"/>
</dbReference>
<evidence type="ECO:0000259" key="3">
    <source>
        <dbReference type="Pfam" id="PF13193"/>
    </source>
</evidence>
<evidence type="ECO:0000313" key="4">
    <source>
        <dbReference type="EMBL" id="CAD8787698.1"/>
    </source>
</evidence>
<reference evidence="4" key="1">
    <citation type="submission" date="2021-01" db="EMBL/GenBank/DDBJ databases">
        <authorList>
            <person name="Corre E."/>
            <person name="Pelletier E."/>
            <person name="Niang G."/>
            <person name="Scheremetjew M."/>
            <person name="Finn R."/>
            <person name="Kale V."/>
            <person name="Holt S."/>
            <person name="Cochrane G."/>
            <person name="Meng A."/>
            <person name="Brown T."/>
            <person name="Cohen L."/>
        </authorList>
    </citation>
    <scope>NUCLEOTIDE SEQUENCE</scope>
    <source>
        <strain evidence="4">SAG 63-3</strain>
    </source>
</reference>
<name>A0A7S0YMV6_9CHLO</name>
<dbReference type="PANTHER" id="PTHR43201">
    <property type="entry name" value="ACYL-COA SYNTHETASE"/>
    <property type="match status" value="1"/>
</dbReference>
<protein>
    <recommendedName>
        <fullName evidence="5">AMP-dependent synthetase/ligase domain-containing protein</fullName>
    </recommendedName>
</protein>
<feature type="domain" description="AMP-dependent synthetase/ligase" evidence="2">
    <location>
        <begin position="2"/>
        <end position="153"/>
    </location>
</feature>